<dbReference type="SUPFAM" id="SSF56059">
    <property type="entry name" value="Glutathione synthetase ATP-binding domain-like"/>
    <property type="match status" value="1"/>
</dbReference>
<dbReference type="GO" id="GO:0005524">
    <property type="term" value="F:ATP binding"/>
    <property type="evidence" value="ECO:0007669"/>
    <property type="project" value="InterPro"/>
</dbReference>
<dbReference type="Proteomes" id="UP000245466">
    <property type="component" value="Unassembled WGS sequence"/>
</dbReference>
<protein>
    <recommendedName>
        <fullName evidence="3">Glutathione synthetase-like protein</fullName>
    </recommendedName>
</protein>
<dbReference type="PANTHER" id="PTHR39217:SF1">
    <property type="entry name" value="GLUTATHIONE SYNTHETASE"/>
    <property type="match status" value="1"/>
</dbReference>
<dbReference type="Gene3D" id="3.30.1490.20">
    <property type="entry name" value="ATP-grasp fold, A domain"/>
    <property type="match status" value="1"/>
</dbReference>
<reference evidence="1 2" key="1">
    <citation type="submission" date="2018-04" db="EMBL/GenBank/DDBJ databases">
        <title>Genomic Encyclopedia of Type Strains, Phase IV (KMG-IV): sequencing the most valuable type-strain genomes for metagenomic binning, comparative biology and taxonomic classification.</title>
        <authorList>
            <person name="Goeker M."/>
        </authorList>
    </citation>
    <scope>NUCLEOTIDE SEQUENCE [LARGE SCALE GENOMIC DNA]</scope>
    <source>
        <strain evidence="1 2">DSM 100231</strain>
    </source>
</reference>
<dbReference type="InterPro" id="IPR053191">
    <property type="entry name" value="DcsG_Biosynth_Enzyme"/>
</dbReference>
<keyword evidence="2" id="KW-1185">Reference proteome</keyword>
<evidence type="ECO:0000313" key="1">
    <source>
        <dbReference type="EMBL" id="PVY41852.1"/>
    </source>
</evidence>
<organism evidence="1 2">
    <name type="scientific">Pontibacter virosus</name>
    <dbReference type="NCBI Taxonomy" id="1765052"/>
    <lineage>
        <taxon>Bacteria</taxon>
        <taxon>Pseudomonadati</taxon>
        <taxon>Bacteroidota</taxon>
        <taxon>Cytophagia</taxon>
        <taxon>Cytophagales</taxon>
        <taxon>Hymenobacteraceae</taxon>
        <taxon>Pontibacter</taxon>
    </lineage>
</organism>
<sequence length="299" mass="33968">MSLQQIALVTCQSLGDYTTNADSEDERLYRFLAEKGHKISFQVWDDDQVDWTAFDALIIKSPWDYFDKINTFYTWLDKLEALGCRVLNPVKTLRWNADKVYFRDMQTQGVKIVPTVWLEQGGSFDADRVFEAIGQEKIIVKPRVSGAAKNTLAISREDAAGYTERINALLQDEPFLAQPFLEEIKTQGEWSFIFFNGRYSHAVLKKAKSGDFRVQHFFGGSVHTPVPPAGMLQTASKIVEQFAQDCLYARVDGVELNGELVLMELELIEPFLFLSTSDGALERYYQAFLDLTNQSAAKV</sequence>
<accession>A0A2U1AZP1</accession>
<evidence type="ECO:0000313" key="2">
    <source>
        <dbReference type="Proteomes" id="UP000245466"/>
    </source>
</evidence>
<comment type="caution">
    <text evidence="1">The sequence shown here is derived from an EMBL/GenBank/DDBJ whole genome shotgun (WGS) entry which is preliminary data.</text>
</comment>
<dbReference type="InterPro" id="IPR013815">
    <property type="entry name" value="ATP_grasp_subdomain_1"/>
</dbReference>
<dbReference type="Gene3D" id="3.30.470.20">
    <property type="entry name" value="ATP-grasp fold, B domain"/>
    <property type="match status" value="1"/>
</dbReference>
<dbReference type="PANTHER" id="PTHR39217">
    <property type="match status" value="1"/>
</dbReference>
<name>A0A2U1AZP1_9BACT</name>
<gene>
    <name evidence="1" type="ORF">C8E01_104224</name>
</gene>
<dbReference type="Gene3D" id="3.40.50.20">
    <property type="match status" value="1"/>
</dbReference>
<dbReference type="RefSeq" id="WP_243409480.1">
    <property type="nucleotide sequence ID" value="NZ_QEKI01000004.1"/>
</dbReference>
<dbReference type="AlphaFoldDB" id="A0A2U1AZP1"/>
<evidence type="ECO:0008006" key="3">
    <source>
        <dbReference type="Google" id="ProtNLM"/>
    </source>
</evidence>
<proteinExistence type="predicted"/>
<dbReference type="EMBL" id="QEKI01000004">
    <property type="protein sequence ID" value="PVY41852.1"/>
    <property type="molecule type" value="Genomic_DNA"/>
</dbReference>